<protein>
    <submittedName>
        <fullName evidence="2">Uncharacterized protein</fullName>
    </submittedName>
</protein>
<dbReference type="PANTHER" id="PTHR38454:SF1">
    <property type="entry name" value="INTEGRAL MEMBRANE PROTEIN"/>
    <property type="match status" value="1"/>
</dbReference>
<accession>A0A0G1S0E3</accession>
<feature type="transmembrane region" description="Helical" evidence="1">
    <location>
        <begin position="144"/>
        <end position="169"/>
    </location>
</feature>
<dbReference type="STRING" id="1618364.UX86_C0043G0002"/>
<keyword evidence="1" id="KW-0472">Membrane</keyword>
<dbReference type="AlphaFoldDB" id="A0A0G1S0E3"/>
<feature type="transmembrane region" description="Helical" evidence="1">
    <location>
        <begin position="302"/>
        <end position="319"/>
    </location>
</feature>
<dbReference type="PANTHER" id="PTHR38454">
    <property type="entry name" value="INTEGRAL MEMBRANE PROTEIN-RELATED"/>
    <property type="match status" value="1"/>
</dbReference>
<feature type="transmembrane region" description="Helical" evidence="1">
    <location>
        <begin position="113"/>
        <end position="132"/>
    </location>
</feature>
<sequence>MPGLLLGIIAAVYWEIWFKGFVPLPADGLTGMYFPWLDFKWGYQVGVPVKNSLLSDAFGQFFVWKKIAIDYLMRGQMPLWNPYTFSGTPLLATFHSAALFPANILMFLGNKGWSLYIFCSTAAAAIAMYLFLGNHVKSQWAKAAGSLVFAFGGLMTTWVEFGTGVWAAAGLPWVMWCIDEYVLKGKRKFMAGAAAGLGAIGLAGQVQIFTYVVPLVLIYALWRKAKMTGVVLACVLGAALAGIQLVPTWGLYSQSIRGQDRYIEKFDWGLSPWGQIIRWWAADFFGNHVTGNDYSRVGYHEYSSFWGTLSIPLILALLFSKKKKGVNFFLMLWSGIVLLAYNNPVSRALYQTGLPLLTYSIATRLFFVMALAAGGLAAYGIENLEDRDFRKKTGIAAVILIFITIAAWSGVEEAWRITAVRNSVIPIAILGTWILLVFVGGKKRVAWGLVVLLLLAPDLGRYFRKYNPFVPARLVFPVTGTINYLIDNAGKGRIARQYGPVMPPNTWAYYGLSGVEGYDPMRLLSYNRFFHLAENQPVLSAAGRYSELGSVNLKYWDALGIKYYLTVKEPDLDHSPQAKELMQAGWKEVNREGRTLILENPGSTHKGFFVVRTKGVINDNEAAAILEVKDFDPRTEAVITGPVNRDWSDGVINNWEERGGRVDARVSGGAGGSFLVVANGYDTGWKAKVDGQQVEVKQTDIGFQGVEVPEGVHILQMRYWPDEVTAGAAVTGIGLMGVVGIWLRRNPIV</sequence>
<comment type="caution">
    <text evidence="2">The sequence shown here is derived from an EMBL/GenBank/DDBJ whole genome shotgun (WGS) entry which is preliminary data.</text>
</comment>
<feature type="transmembrane region" description="Helical" evidence="1">
    <location>
        <begin position="361"/>
        <end position="381"/>
    </location>
</feature>
<dbReference type="Proteomes" id="UP000034502">
    <property type="component" value="Unassembled WGS sequence"/>
</dbReference>
<name>A0A0G1S0E3_9BACT</name>
<evidence type="ECO:0000313" key="3">
    <source>
        <dbReference type="Proteomes" id="UP000034502"/>
    </source>
</evidence>
<keyword evidence="1" id="KW-0812">Transmembrane</keyword>
<organism evidence="2 3">
    <name type="scientific">Candidatus Amesbacteria bacterium GW2011_GWC1_47_15</name>
    <dbReference type="NCBI Taxonomy" id="1618364"/>
    <lineage>
        <taxon>Bacteria</taxon>
        <taxon>Candidatus Amesiibacteriota</taxon>
    </lineage>
</organism>
<dbReference type="EMBL" id="LCNU01000043">
    <property type="protein sequence ID" value="KKU62816.1"/>
    <property type="molecule type" value="Genomic_DNA"/>
</dbReference>
<feature type="transmembrane region" description="Helical" evidence="1">
    <location>
        <begin position="446"/>
        <end position="463"/>
    </location>
</feature>
<keyword evidence="1" id="KW-1133">Transmembrane helix</keyword>
<reference evidence="2 3" key="1">
    <citation type="journal article" date="2015" name="Nature">
        <title>rRNA introns, odd ribosomes, and small enigmatic genomes across a large radiation of phyla.</title>
        <authorList>
            <person name="Brown C.T."/>
            <person name="Hug L.A."/>
            <person name="Thomas B.C."/>
            <person name="Sharon I."/>
            <person name="Castelle C.J."/>
            <person name="Singh A."/>
            <person name="Wilkins M.J."/>
            <person name="Williams K.H."/>
            <person name="Banfield J.F."/>
        </authorList>
    </citation>
    <scope>NUCLEOTIDE SEQUENCE [LARGE SCALE GENOMIC DNA]</scope>
</reference>
<feature type="transmembrane region" description="Helical" evidence="1">
    <location>
        <begin position="393"/>
        <end position="411"/>
    </location>
</feature>
<evidence type="ECO:0000313" key="2">
    <source>
        <dbReference type="EMBL" id="KKU62816.1"/>
    </source>
</evidence>
<feature type="transmembrane region" description="Helical" evidence="1">
    <location>
        <begin position="326"/>
        <end position="341"/>
    </location>
</feature>
<dbReference type="InterPro" id="IPR018580">
    <property type="entry name" value="Uncharacterised_YfhO"/>
</dbReference>
<proteinExistence type="predicted"/>
<dbReference type="Pfam" id="PF09586">
    <property type="entry name" value="YfhO"/>
    <property type="match status" value="1"/>
</dbReference>
<feature type="transmembrane region" description="Helical" evidence="1">
    <location>
        <begin position="189"/>
        <end position="222"/>
    </location>
</feature>
<feature type="transmembrane region" description="Helical" evidence="1">
    <location>
        <begin position="423"/>
        <end position="439"/>
    </location>
</feature>
<gene>
    <name evidence="2" type="ORF">UX86_C0043G0002</name>
</gene>
<evidence type="ECO:0000256" key="1">
    <source>
        <dbReference type="SAM" id="Phobius"/>
    </source>
</evidence>
<feature type="transmembrane region" description="Helical" evidence="1">
    <location>
        <begin position="229"/>
        <end position="252"/>
    </location>
</feature>
<feature type="transmembrane region" description="Helical" evidence="1">
    <location>
        <begin position="724"/>
        <end position="743"/>
    </location>
</feature>